<evidence type="ECO:0000256" key="8">
    <source>
        <dbReference type="ARBA" id="ARBA00022786"/>
    </source>
</evidence>
<name>A0A9J6CL07_POLVA</name>
<dbReference type="InterPro" id="IPR013010">
    <property type="entry name" value="Znf_SIAH"/>
</dbReference>
<dbReference type="Proteomes" id="UP001107558">
    <property type="component" value="Chromosome 1"/>
</dbReference>
<comment type="catalytic activity">
    <reaction evidence="1">
        <text>S-ubiquitinyl-[E2 ubiquitin-conjugating enzyme]-L-cysteine + [acceptor protein]-L-lysine = [E2 ubiquitin-conjugating enzyme]-L-cysteine + N(6)-ubiquitinyl-[acceptor protein]-L-lysine.</text>
        <dbReference type="EC" id="2.3.2.27"/>
    </reaction>
</comment>
<evidence type="ECO:0000256" key="3">
    <source>
        <dbReference type="ARBA" id="ARBA00009119"/>
    </source>
</evidence>
<dbReference type="PANTHER" id="PTHR45877">
    <property type="entry name" value="E3 UBIQUITIN-PROTEIN LIGASE SIAH2"/>
    <property type="match status" value="1"/>
</dbReference>
<accession>A0A9J6CL07</accession>
<feature type="region of interest" description="Disordered" evidence="11">
    <location>
        <begin position="388"/>
        <end position="429"/>
    </location>
</feature>
<evidence type="ECO:0000256" key="10">
    <source>
        <dbReference type="PROSITE-ProRule" id="PRU00455"/>
    </source>
</evidence>
<keyword evidence="8" id="KW-0833">Ubl conjugation pathway</keyword>
<reference evidence="13" key="1">
    <citation type="submission" date="2021-03" db="EMBL/GenBank/DDBJ databases">
        <title>Chromosome level genome of the anhydrobiotic midge Polypedilum vanderplanki.</title>
        <authorList>
            <person name="Yoshida Y."/>
            <person name="Kikawada T."/>
            <person name="Gusev O."/>
        </authorList>
    </citation>
    <scope>NUCLEOTIDE SEQUENCE</scope>
    <source>
        <strain evidence="13">NIAS01</strain>
        <tissue evidence="13">Whole body or cell culture</tissue>
    </source>
</reference>
<evidence type="ECO:0000256" key="2">
    <source>
        <dbReference type="ARBA" id="ARBA00004906"/>
    </source>
</evidence>
<dbReference type="EC" id="2.3.2.27" evidence="4"/>
<dbReference type="SUPFAM" id="SSF49599">
    <property type="entry name" value="TRAF domain-like"/>
    <property type="match status" value="1"/>
</dbReference>
<feature type="domain" description="SIAH-type" evidence="12">
    <location>
        <begin position="115"/>
        <end position="177"/>
    </location>
</feature>
<organism evidence="13 14">
    <name type="scientific">Polypedilum vanderplanki</name>
    <name type="common">Sleeping chironomid midge</name>
    <dbReference type="NCBI Taxonomy" id="319348"/>
    <lineage>
        <taxon>Eukaryota</taxon>
        <taxon>Metazoa</taxon>
        <taxon>Ecdysozoa</taxon>
        <taxon>Arthropoda</taxon>
        <taxon>Hexapoda</taxon>
        <taxon>Insecta</taxon>
        <taxon>Pterygota</taxon>
        <taxon>Neoptera</taxon>
        <taxon>Endopterygota</taxon>
        <taxon>Diptera</taxon>
        <taxon>Nematocera</taxon>
        <taxon>Chironomoidea</taxon>
        <taxon>Chironomidae</taxon>
        <taxon>Chironominae</taxon>
        <taxon>Polypedilum</taxon>
        <taxon>Polypedilum</taxon>
    </lineage>
</organism>
<dbReference type="Pfam" id="PF21361">
    <property type="entry name" value="Sina_ZnF"/>
    <property type="match status" value="1"/>
</dbReference>
<dbReference type="GO" id="GO:0008270">
    <property type="term" value="F:zinc ion binding"/>
    <property type="evidence" value="ECO:0007669"/>
    <property type="project" value="UniProtKB-KW"/>
</dbReference>
<evidence type="ECO:0000313" key="13">
    <source>
        <dbReference type="EMBL" id="KAG5682929.1"/>
    </source>
</evidence>
<protein>
    <recommendedName>
        <fullName evidence="4">RING-type E3 ubiquitin transferase</fullName>
        <ecNumber evidence="4">2.3.2.27</ecNumber>
    </recommendedName>
</protein>
<gene>
    <name evidence="13" type="ORF">PVAND_012247</name>
</gene>
<feature type="compositionally biased region" description="Polar residues" evidence="11">
    <location>
        <begin position="420"/>
        <end position="429"/>
    </location>
</feature>
<evidence type="ECO:0000256" key="11">
    <source>
        <dbReference type="SAM" id="MobiDB-lite"/>
    </source>
</evidence>
<dbReference type="InterPro" id="IPR013083">
    <property type="entry name" value="Znf_RING/FYVE/PHD"/>
</dbReference>
<keyword evidence="14" id="KW-1185">Reference proteome</keyword>
<proteinExistence type="inferred from homology"/>
<dbReference type="InterPro" id="IPR004162">
    <property type="entry name" value="SINA-like_animal"/>
</dbReference>
<keyword evidence="5" id="KW-0808">Transferase</keyword>
<dbReference type="EMBL" id="JADBJN010000001">
    <property type="protein sequence ID" value="KAG5682929.1"/>
    <property type="molecule type" value="Genomic_DNA"/>
</dbReference>
<feature type="region of interest" description="Disordered" evidence="11">
    <location>
        <begin position="21"/>
        <end position="40"/>
    </location>
</feature>
<comment type="pathway">
    <text evidence="2">Protein modification; protein ubiquitination.</text>
</comment>
<dbReference type="PROSITE" id="PS51081">
    <property type="entry name" value="ZF_SIAH"/>
    <property type="match status" value="1"/>
</dbReference>
<keyword evidence="9" id="KW-0862">Zinc</keyword>
<dbReference type="Gene3D" id="3.30.40.10">
    <property type="entry name" value="Zinc/RING finger domain, C3HC4 (zinc finger)"/>
    <property type="match status" value="1"/>
</dbReference>
<evidence type="ECO:0000256" key="1">
    <source>
        <dbReference type="ARBA" id="ARBA00000900"/>
    </source>
</evidence>
<evidence type="ECO:0000256" key="9">
    <source>
        <dbReference type="ARBA" id="ARBA00022833"/>
    </source>
</evidence>
<sequence>MNSKVLQDKVKEIESHEIEMKLLRQNEKKPSEDSENKEKEALCSSQSTVSLKHYDQLLCDLRCPGCTMRLQPPIFLCASGHSICRLCHFSLTVCPICSKEMTDMRSYTLERMSQKFQFPCKNLRNGCNVRLPMELMKWHEEKCIYKKTSCFMGRIWHDCSWIGREDEWLNHCKEKHSQKILQKNEVHELVWNFETLKNNTGPILAYYLIQNFNEMFNLYQIHESKHSSLTWTVMLADYKDTKLDQKLNSDLPKFSFEIEFFKKDDPRYSFSQRYPVHFEDSETLLDDGRCVKIALTDIQRFLDDEKNLYYRVKILSCKLQKDRWDQLLDKAKSKLRGSADDSNFAYFDAGDDENVFSDNSDGSFTFNRKQDRDNDLLKQIFQREFPDEADESSRLIQKPPRKSLENRNTAATKDEMMTAKNRNSVKFSN</sequence>
<keyword evidence="7 10" id="KW-0863">Zinc-finger</keyword>
<dbReference type="AlphaFoldDB" id="A0A9J6CL07"/>
<dbReference type="GO" id="GO:0043161">
    <property type="term" value="P:proteasome-mediated ubiquitin-dependent protein catabolic process"/>
    <property type="evidence" value="ECO:0007669"/>
    <property type="project" value="TreeGrafter"/>
</dbReference>
<comment type="caution">
    <text evidence="13">The sequence shown here is derived from an EMBL/GenBank/DDBJ whole genome shotgun (WGS) entry which is preliminary data.</text>
</comment>
<evidence type="ECO:0000256" key="6">
    <source>
        <dbReference type="ARBA" id="ARBA00022723"/>
    </source>
</evidence>
<dbReference type="GO" id="GO:0005737">
    <property type="term" value="C:cytoplasm"/>
    <property type="evidence" value="ECO:0007669"/>
    <property type="project" value="TreeGrafter"/>
</dbReference>
<dbReference type="OrthoDB" id="269919at2759"/>
<comment type="similarity">
    <text evidence="3">Belongs to the SINA (Seven in absentia) family.</text>
</comment>
<evidence type="ECO:0000256" key="7">
    <source>
        <dbReference type="ARBA" id="ARBA00022771"/>
    </source>
</evidence>
<dbReference type="Pfam" id="PF21362">
    <property type="entry name" value="Sina_RING"/>
    <property type="match status" value="1"/>
</dbReference>
<evidence type="ECO:0000313" key="14">
    <source>
        <dbReference type="Proteomes" id="UP001107558"/>
    </source>
</evidence>
<evidence type="ECO:0000259" key="12">
    <source>
        <dbReference type="PROSITE" id="PS51081"/>
    </source>
</evidence>
<evidence type="ECO:0000256" key="5">
    <source>
        <dbReference type="ARBA" id="ARBA00022679"/>
    </source>
</evidence>
<evidence type="ECO:0000256" key="4">
    <source>
        <dbReference type="ARBA" id="ARBA00012483"/>
    </source>
</evidence>
<dbReference type="GO" id="GO:0061630">
    <property type="term" value="F:ubiquitin protein ligase activity"/>
    <property type="evidence" value="ECO:0007669"/>
    <property type="project" value="UniProtKB-EC"/>
</dbReference>
<dbReference type="GO" id="GO:0031624">
    <property type="term" value="F:ubiquitin conjugating enzyme binding"/>
    <property type="evidence" value="ECO:0007669"/>
    <property type="project" value="TreeGrafter"/>
</dbReference>
<dbReference type="PANTHER" id="PTHR45877:SF3">
    <property type="entry name" value="E3 UBIQUITIN-PROTEIN LIGASE"/>
    <property type="match status" value="1"/>
</dbReference>
<keyword evidence="6" id="KW-0479">Metal-binding</keyword>
<dbReference type="InterPro" id="IPR049548">
    <property type="entry name" value="Sina-like_RING"/>
</dbReference>